<proteinExistence type="inferred from homology"/>
<dbReference type="InterPro" id="IPR050288">
    <property type="entry name" value="Cellulose_deg_GH3"/>
</dbReference>
<dbReference type="OrthoDB" id="9805821at2"/>
<feature type="domain" description="Fibronectin type III-like" evidence="5">
    <location>
        <begin position="575"/>
        <end position="645"/>
    </location>
</feature>
<dbReference type="AlphaFoldDB" id="A0A2V3WC11"/>
<dbReference type="GO" id="GO:0008422">
    <property type="term" value="F:beta-glucosidase activity"/>
    <property type="evidence" value="ECO:0007669"/>
    <property type="project" value="UniProtKB-ARBA"/>
</dbReference>
<keyword evidence="4" id="KW-0326">Glycosidase</keyword>
<dbReference type="InterPro" id="IPR036962">
    <property type="entry name" value="Glyco_hydro_3_N_sf"/>
</dbReference>
<evidence type="ECO:0000259" key="5">
    <source>
        <dbReference type="SMART" id="SM01217"/>
    </source>
</evidence>
<dbReference type="Gene3D" id="3.40.50.1700">
    <property type="entry name" value="Glycoside hydrolase family 3 C-terminal domain"/>
    <property type="match status" value="1"/>
</dbReference>
<dbReference type="PRINTS" id="PR00133">
    <property type="entry name" value="GLHYDRLASE3"/>
</dbReference>
<dbReference type="Pfam" id="PF01915">
    <property type="entry name" value="Glyco_hydro_3_C"/>
    <property type="match status" value="1"/>
</dbReference>
<dbReference type="InterPro" id="IPR013783">
    <property type="entry name" value="Ig-like_fold"/>
</dbReference>
<dbReference type="PANTHER" id="PTHR42715:SF10">
    <property type="entry name" value="BETA-GLUCOSIDASE"/>
    <property type="match status" value="1"/>
</dbReference>
<name>A0A2V3WC11_9BACI</name>
<dbReference type="PANTHER" id="PTHR42715">
    <property type="entry name" value="BETA-GLUCOSIDASE"/>
    <property type="match status" value="1"/>
</dbReference>
<dbReference type="SUPFAM" id="SSF51445">
    <property type="entry name" value="(Trans)glycosidases"/>
    <property type="match status" value="1"/>
</dbReference>
<evidence type="ECO:0000313" key="7">
    <source>
        <dbReference type="Proteomes" id="UP000247922"/>
    </source>
</evidence>
<dbReference type="EMBL" id="QJJR01000003">
    <property type="protein sequence ID" value="PXW92099.1"/>
    <property type="molecule type" value="Genomic_DNA"/>
</dbReference>
<evidence type="ECO:0000256" key="2">
    <source>
        <dbReference type="ARBA" id="ARBA00022801"/>
    </source>
</evidence>
<gene>
    <name evidence="6" type="ORF">DES38_103114</name>
</gene>
<accession>A0A2V3WC11</accession>
<keyword evidence="2 4" id="KW-0378">Hydrolase</keyword>
<evidence type="ECO:0000313" key="6">
    <source>
        <dbReference type="EMBL" id="PXW92099.1"/>
    </source>
</evidence>
<dbReference type="RefSeq" id="WP_110250732.1">
    <property type="nucleotide sequence ID" value="NZ_QJJR01000003.1"/>
</dbReference>
<dbReference type="InterPro" id="IPR017853">
    <property type="entry name" value="GH"/>
</dbReference>
<reference evidence="6 7" key="1">
    <citation type="submission" date="2018-05" db="EMBL/GenBank/DDBJ databases">
        <title>Genomic Encyclopedia of Type Strains, Phase IV (KMG-IV): sequencing the most valuable type-strain genomes for metagenomic binning, comparative biology and taxonomic classification.</title>
        <authorList>
            <person name="Goeker M."/>
        </authorList>
    </citation>
    <scope>NUCLEOTIDE SEQUENCE [LARGE SCALE GENOMIC DNA]</scope>
    <source>
        <strain evidence="6 7">DSM 22440</strain>
    </source>
</reference>
<dbReference type="PROSITE" id="PS00775">
    <property type="entry name" value="GLYCOSYL_HYDROL_F3"/>
    <property type="match status" value="1"/>
</dbReference>
<dbReference type="InterPro" id="IPR001764">
    <property type="entry name" value="Glyco_hydro_3_N"/>
</dbReference>
<dbReference type="SUPFAM" id="SSF52279">
    <property type="entry name" value="Beta-D-glucan exohydrolase, C-terminal domain"/>
    <property type="match status" value="1"/>
</dbReference>
<keyword evidence="3" id="KW-0119">Carbohydrate metabolism</keyword>
<comment type="similarity">
    <text evidence="1 4">Belongs to the glycosyl hydrolase 3 family.</text>
</comment>
<dbReference type="SMART" id="SM01217">
    <property type="entry name" value="Fn3_like"/>
    <property type="match status" value="1"/>
</dbReference>
<organism evidence="6 7">
    <name type="scientific">Streptohalobacillus salinus</name>
    <dbReference type="NCBI Taxonomy" id="621096"/>
    <lineage>
        <taxon>Bacteria</taxon>
        <taxon>Bacillati</taxon>
        <taxon>Bacillota</taxon>
        <taxon>Bacilli</taxon>
        <taxon>Bacillales</taxon>
        <taxon>Bacillaceae</taxon>
        <taxon>Streptohalobacillus</taxon>
    </lineage>
</organism>
<dbReference type="GO" id="GO:0005975">
    <property type="term" value="P:carbohydrate metabolic process"/>
    <property type="evidence" value="ECO:0007669"/>
    <property type="project" value="InterPro"/>
</dbReference>
<dbReference type="FunFam" id="2.60.40.10:FF:000495">
    <property type="entry name" value="Periplasmic beta-glucosidase"/>
    <property type="match status" value="1"/>
</dbReference>
<dbReference type="InterPro" id="IPR026891">
    <property type="entry name" value="Fn3-like"/>
</dbReference>
<dbReference type="Pfam" id="PF00933">
    <property type="entry name" value="Glyco_hydro_3"/>
    <property type="match status" value="1"/>
</dbReference>
<dbReference type="Proteomes" id="UP000247922">
    <property type="component" value="Unassembled WGS sequence"/>
</dbReference>
<sequence length="810" mass="90641">MKHKQLIEQMTLAEKATLMSGKNFWETESIERLGVDSIFLADGPHGIRKQAAAADHLGLNESVPATCFPTAATVANSWDVELGEKIGQHLGREAVTQDVNVLLGPGMNMKRNPRCGRNFEYFSEDPYHAGKIASAYIRGMQSEGIAACVKHFAVNNQEERRMSIDTIVDERTLREIYLTGFEMAVKEGNVKTVMSSYNKLNGSYTNENMHLMRDILREEWGFNGVVITDWGGSNDRVQGLIAGNELEMPTANGETVADIIEAVEAKQLDEAILDEAVDRLLTLVVSTNRTLMENKQAVDADNHHKFAEKVAEESIVLLKNEDNILPLKSESKVAIIGDFADNPRYQGAGSSIVNPTKLETTLAAVKGFDLDVIGYEPGFNRYGKKDHAKQKKAVQLAEKAEVVLLYLGLDEVTEAEGLDRQDMKIPENQLELLAAIKQVNKEIVVVLSSGSAVELPFVADVKGLLHGYLSGQAGAKAMLNILTGHTNPSGKLAESYPIQYQDTPTYHYFPGKETTVEYREAQFIGYRYYDTKKIPVQYPFGYGLSYTTFSYSNLQVTDEGVSFDLTNTGDVAGKEIVQLYIGAESDTIFRAKKELKGFKKVYLFPNETKHIDIPFDDYSFRYFNVKTNRWEIEANDYQLSIAASSADVKLTATLTVEGTTMVKPYDQDVLKPYFEADVKAVEDEAFQALMGREIPYPKWDRKAPLGYNDTLNQCRYAKGLAGRFAYHMMKLTHKVLWKIGKRDTANLIVMSVYHMPFRGYARMTGGAINMPMVDGILLAINGHFFKGMSKVFKERKKLKQNKSKRNEGLI</sequence>
<dbReference type="InterPro" id="IPR002772">
    <property type="entry name" value="Glyco_hydro_3_C"/>
</dbReference>
<keyword evidence="7" id="KW-1185">Reference proteome</keyword>
<dbReference type="Gene3D" id="2.60.40.10">
    <property type="entry name" value="Immunoglobulins"/>
    <property type="match status" value="1"/>
</dbReference>
<dbReference type="Pfam" id="PF14310">
    <property type="entry name" value="Fn3-like"/>
    <property type="match status" value="1"/>
</dbReference>
<evidence type="ECO:0000256" key="3">
    <source>
        <dbReference type="ARBA" id="ARBA00023277"/>
    </source>
</evidence>
<evidence type="ECO:0000256" key="1">
    <source>
        <dbReference type="ARBA" id="ARBA00005336"/>
    </source>
</evidence>
<dbReference type="InterPro" id="IPR036881">
    <property type="entry name" value="Glyco_hydro_3_C_sf"/>
</dbReference>
<protein>
    <submittedName>
        <fullName evidence="6">Beta-glucosidase</fullName>
    </submittedName>
</protein>
<comment type="caution">
    <text evidence="6">The sequence shown here is derived from an EMBL/GenBank/DDBJ whole genome shotgun (WGS) entry which is preliminary data.</text>
</comment>
<dbReference type="Gene3D" id="3.20.20.300">
    <property type="entry name" value="Glycoside hydrolase, family 3, N-terminal domain"/>
    <property type="match status" value="1"/>
</dbReference>
<evidence type="ECO:0000256" key="4">
    <source>
        <dbReference type="RuleBase" id="RU361161"/>
    </source>
</evidence>
<dbReference type="InterPro" id="IPR019800">
    <property type="entry name" value="Glyco_hydro_3_AS"/>
</dbReference>